<gene>
    <name evidence="2" type="ORF">MCC10126_0461</name>
</gene>
<accession>A0A4R0W5V8</accession>
<sequence length="200" mass="21973">MYLRAFPNDFSIWQAAIEIATIIIAIASISVALIAADQAQRANQIAVYTYKHTEEKDSNDLKFAQANMISTWLVSDANGELLVSNDSKTVDVIVNNDSKQPIYNVVLTTGTYQGAGQPFLKGNEFTSSIGTVPPGRYKTRVPYPGSGMHIRIESAITFTDVRGLSWLRDATGVLREIDDAYKALGVKLPPSNWQSLTKTE</sequence>
<evidence type="ECO:0000256" key="1">
    <source>
        <dbReference type="SAM" id="Phobius"/>
    </source>
</evidence>
<comment type="caution">
    <text evidence="2">The sequence shown here is derived from an EMBL/GenBank/DDBJ whole genome shotgun (WGS) entry which is preliminary data.</text>
</comment>
<keyword evidence="1" id="KW-0472">Membrane</keyword>
<reference evidence="2 3" key="1">
    <citation type="journal article" date="2018" name="Sci. Rep.">
        <title>Genomic diversity and distribution of Bifidobacterium longum subsp. longum across the human lifespan.</title>
        <authorList>
            <person name="Odamaki T."/>
            <person name="Bottacini F."/>
            <person name="Kato K."/>
            <person name="Mitsuyama E."/>
            <person name="Yoshida K."/>
            <person name="Horigome A."/>
            <person name="Xiao J.Z."/>
            <person name="van Sinderen D."/>
        </authorList>
    </citation>
    <scope>NUCLEOTIDE SEQUENCE [LARGE SCALE GENOMIC DNA]</scope>
    <source>
        <strain evidence="2 3">MCC10126</strain>
    </source>
</reference>
<evidence type="ECO:0000313" key="2">
    <source>
        <dbReference type="EMBL" id="TCF84958.1"/>
    </source>
</evidence>
<proteinExistence type="predicted"/>
<protein>
    <submittedName>
        <fullName evidence="2">Uncharacterized protein</fullName>
    </submittedName>
</protein>
<evidence type="ECO:0000313" key="3">
    <source>
        <dbReference type="Proteomes" id="UP000291501"/>
    </source>
</evidence>
<keyword evidence="1" id="KW-1133">Transmembrane helix</keyword>
<organism evidence="2 3">
    <name type="scientific">Bifidobacterium longum subsp. longum</name>
    <dbReference type="NCBI Taxonomy" id="1679"/>
    <lineage>
        <taxon>Bacteria</taxon>
        <taxon>Bacillati</taxon>
        <taxon>Actinomycetota</taxon>
        <taxon>Actinomycetes</taxon>
        <taxon>Bifidobacteriales</taxon>
        <taxon>Bifidobacteriaceae</taxon>
        <taxon>Bifidobacterium</taxon>
    </lineage>
</organism>
<dbReference type="AlphaFoldDB" id="A0A4R0W5V8"/>
<name>A0A4R0W5V8_BIFLL</name>
<dbReference type="EMBL" id="SHTN01000007">
    <property type="protein sequence ID" value="TCF84958.1"/>
    <property type="molecule type" value="Genomic_DNA"/>
</dbReference>
<dbReference type="Proteomes" id="UP000291501">
    <property type="component" value="Unassembled WGS sequence"/>
</dbReference>
<feature type="transmembrane region" description="Helical" evidence="1">
    <location>
        <begin position="12"/>
        <end position="36"/>
    </location>
</feature>
<keyword evidence="1" id="KW-0812">Transmembrane</keyword>